<accession>A0ABS1JAC6</accession>
<keyword evidence="3" id="KW-1185">Reference proteome</keyword>
<organism evidence="2 3">
    <name type="scientific">Tumebacillus amylolyticus</name>
    <dbReference type="NCBI Taxonomy" id="2801339"/>
    <lineage>
        <taxon>Bacteria</taxon>
        <taxon>Bacillati</taxon>
        <taxon>Bacillota</taxon>
        <taxon>Bacilli</taxon>
        <taxon>Bacillales</taxon>
        <taxon>Alicyclobacillaceae</taxon>
        <taxon>Tumebacillus</taxon>
    </lineage>
</organism>
<proteinExistence type="predicted"/>
<dbReference type="RefSeq" id="WP_201635016.1">
    <property type="nucleotide sequence ID" value="NZ_JAEQNB010000003.1"/>
</dbReference>
<evidence type="ECO:0000313" key="3">
    <source>
        <dbReference type="Proteomes" id="UP000602284"/>
    </source>
</evidence>
<dbReference type="Pfam" id="PF13472">
    <property type="entry name" value="Lipase_GDSL_2"/>
    <property type="match status" value="1"/>
</dbReference>
<dbReference type="Gene3D" id="3.40.50.1110">
    <property type="entry name" value="SGNH hydrolase"/>
    <property type="match status" value="1"/>
</dbReference>
<reference evidence="2 3" key="1">
    <citation type="submission" date="2021-01" db="EMBL/GenBank/DDBJ databases">
        <title>Tumebacillus sp. strain ITR2 16S ribosomal RNA gene Genome sequencing and assembly.</title>
        <authorList>
            <person name="Kang M."/>
        </authorList>
    </citation>
    <scope>NUCLEOTIDE SEQUENCE [LARGE SCALE GENOMIC DNA]</scope>
    <source>
        <strain evidence="2 3">ITR2</strain>
    </source>
</reference>
<dbReference type="PANTHER" id="PTHR30383:SF5">
    <property type="entry name" value="SGNH HYDROLASE-TYPE ESTERASE DOMAIN-CONTAINING PROTEIN"/>
    <property type="match status" value="1"/>
</dbReference>
<name>A0ABS1JAC6_9BACL</name>
<evidence type="ECO:0000313" key="2">
    <source>
        <dbReference type="EMBL" id="MBL0387226.1"/>
    </source>
</evidence>
<evidence type="ECO:0000259" key="1">
    <source>
        <dbReference type="Pfam" id="PF13472"/>
    </source>
</evidence>
<dbReference type="InterPro" id="IPR013830">
    <property type="entry name" value="SGNH_hydro"/>
</dbReference>
<dbReference type="SUPFAM" id="SSF52266">
    <property type="entry name" value="SGNH hydrolase"/>
    <property type="match status" value="1"/>
</dbReference>
<dbReference type="InterPro" id="IPR051532">
    <property type="entry name" value="Ester_Hydrolysis_Enzymes"/>
</dbReference>
<feature type="domain" description="SGNH hydrolase-type esterase" evidence="1">
    <location>
        <begin position="11"/>
        <end position="208"/>
    </location>
</feature>
<dbReference type="Proteomes" id="UP000602284">
    <property type="component" value="Unassembled WGS sequence"/>
</dbReference>
<dbReference type="InterPro" id="IPR036514">
    <property type="entry name" value="SGNH_hydro_sf"/>
</dbReference>
<gene>
    <name evidence="2" type="ORF">JJB07_11250</name>
</gene>
<dbReference type="PANTHER" id="PTHR30383">
    <property type="entry name" value="THIOESTERASE 1/PROTEASE 1/LYSOPHOSPHOLIPASE L1"/>
    <property type="match status" value="1"/>
</dbReference>
<sequence length="229" mass="25743">MPDSLQKSLIALGDSITAGVGGKWGRGYPTHLAKRLEEKYPDLLMVNWGIPGLTIPRLTQALQKGDHLYDKLAAADWIVMTIGGNDIINHFPKNFSETAKLNLRGETLARELDLLLTTLISLTKCPIYLGDLYNPFPQSTAAEQIIGALNEHHLEPLSRRYKNLHLVRLSTVLRGLESRTIQYYKTGTIQDMKRFFRRPIHPNDEGHEKIADAFYRALTAPPPPAPKKP</sequence>
<dbReference type="EMBL" id="JAEQNB010000003">
    <property type="protein sequence ID" value="MBL0387226.1"/>
    <property type="molecule type" value="Genomic_DNA"/>
</dbReference>
<comment type="caution">
    <text evidence="2">The sequence shown here is derived from an EMBL/GenBank/DDBJ whole genome shotgun (WGS) entry which is preliminary data.</text>
</comment>
<protein>
    <recommendedName>
        <fullName evidence="1">SGNH hydrolase-type esterase domain-containing protein</fullName>
    </recommendedName>
</protein>